<feature type="compositionally biased region" description="Basic residues" evidence="1">
    <location>
        <begin position="71"/>
        <end position="99"/>
    </location>
</feature>
<dbReference type="EMBL" id="BGZK01001726">
    <property type="protein sequence ID" value="GBP85275.1"/>
    <property type="molecule type" value="Genomic_DNA"/>
</dbReference>
<dbReference type="Proteomes" id="UP000299102">
    <property type="component" value="Unassembled WGS sequence"/>
</dbReference>
<reference evidence="2 3" key="1">
    <citation type="journal article" date="2019" name="Commun. Biol.">
        <title>The bagworm genome reveals a unique fibroin gene that provides high tensile strength.</title>
        <authorList>
            <person name="Kono N."/>
            <person name="Nakamura H."/>
            <person name="Ohtoshi R."/>
            <person name="Tomita M."/>
            <person name="Numata K."/>
            <person name="Arakawa K."/>
        </authorList>
    </citation>
    <scope>NUCLEOTIDE SEQUENCE [LARGE SCALE GENOMIC DNA]</scope>
</reference>
<sequence>MLTNRMFLANGLPRKDQVMEAAPPLDASGTWSRGENDLYGFRLALLTCYKALMFTEKTITYWSYGQCGGKRDRRRVKPQPHRALHKQRRCRQSRKRCSS</sequence>
<accession>A0A4C1ZFF3</accession>
<dbReference type="AlphaFoldDB" id="A0A4C1ZFF3"/>
<comment type="caution">
    <text evidence="2">The sequence shown here is derived from an EMBL/GenBank/DDBJ whole genome shotgun (WGS) entry which is preliminary data.</text>
</comment>
<evidence type="ECO:0000313" key="2">
    <source>
        <dbReference type="EMBL" id="GBP85275.1"/>
    </source>
</evidence>
<organism evidence="2 3">
    <name type="scientific">Eumeta variegata</name>
    <name type="common">Bagworm moth</name>
    <name type="synonym">Eumeta japonica</name>
    <dbReference type="NCBI Taxonomy" id="151549"/>
    <lineage>
        <taxon>Eukaryota</taxon>
        <taxon>Metazoa</taxon>
        <taxon>Ecdysozoa</taxon>
        <taxon>Arthropoda</taxon>
        <taxon>Hexapoda</taxon>
        <taxon>Insecta</taxon>
        <taxon>Pterygota</taxon>
        <taxon>Neoptera</taxon>
        <taxon>Endopterygota</taxon>
        <taxon>Lepidoptera</taxon>
        <taxon>Glossata</taxon>
        <taxon>Ditrysia</taxon>
        <taxon>Tineoidea</taxon>
        <taxon>Psychidae</taxon>
        <taxon>Oiketicinae</taxon>
        <taxon>Eumeta</taxon>
    </lineage>
</organism>
<protein>
    <submittedName>
        <fullName evidence="2">Uncharacterized protein</fullName>
    </submittedName>
</protein>
<evidence type="ECO:0000313" key="3">
    <source>
        <dbReference type="Proteomes" id="UP000299102"/>
    </source>
</evidence>
<evidence type="ECO:0000256" key="1">
    <source>
        <dbReference type="SAM" id="MobiDB-lite"/>
    </source>
</evidence>
<keyword evidence="3" id="KW-1185">Reference proteome</keyword>
<proteinExistence type="predicted"/>
<name>A0A4C1ZFF3_EUMVA</name>
<gene>
    <name evidence="2" type="ORF">EVAR_64944_1</name>
</gene>
<feature type="region of interest" description="Disordered" evidence="1">
    <location>
        <begin position="66"/>
        <end position="99"/>
    </location>
</feature>